<dbReference type="InterPro" id="IPR011083">
    <property type="entry name" value="Phage_tail_collar_dom"/>
</dbReference>
<protein>
    <recommendedName>
        <fullName evidence="1">Phage tail collar domain-containing protein</fullName>
    </recommendedName>
</protein>
<organism evidence="2">
    <name type="scientific">viral metagenome</name>
    <dbReference type="NCBI Taxonomy" id="1070528"/>
    <lineage>
        <taxon>unclassified sequences</taxon>
        <taxon>metagenomes</taxon>
        <taxon>organismal metagenomes</taxon>
    </lineage>
</organism>
<feature type="domain" description="Phage tail collar" evidence="1">
    <location>
        <begin position="33"/>
        <end position="85"/>
    </location>
</feature>
<dbReference type="Pfam" id="PF07484">
    <property type="entry name" value="Collar"/>
    <property type="match status" value="1"/>
</dbReference>
<reference evidence="2" key="1">
    <citation type="journal article" date="2020" name="Nature">
        <title>Giant virus diversity and host interactions through global metagenomics.</title>
        <authorList>
            <person name="Schulz F."/>
            <person name="Roux S."/>
            <person name="Paez-Espino D."/>
            <person name="Jungbluth S."/>
            <person name="Walsh D.A."/>
            <person name="Denef V.J."/>
            <person name="McMahon K.D."/>
            <person name="Konstantinidis K.T."/>
            <person name="Eloe-Fadrosh E.A."/>
            <person name="Kyrpides N.C."/>
            <person name="Woyke T."/>
        </authorList>
    </citation>
    <scope>NUCLEOTIDE SEQUENCE</scope>
    <source>
        <strain evidence="2">GVMAG-S-3300012000-53</strain>
    </source>
</reference>
<proteinExistence type="predicted"/>
<dbReference type="SUPFAM" id="SSF88874">
    <property type="entry name" value="Receptor-binding domain of short tail fibre protein gp12"/>
    <property type="match status" value="1"/>
</dbReference>
<dbReference type="EMBL" id="MN740891">
    <property type="protein sequence ID" value="QHU16879.1"/>
    <property type="molecule type" value="Genomic_DNA"/>
</dbReference>
<dbReference type="AlphaFoldDB" id="A0A6C0KGX1"/>
<evidence type="ECO:0000259" key="1">
    <source>
        <dbReference type="Pfam" id="PF07484"/>
    </source>
</evidence>
<name>A0A6C0KGX1_9ZZZZ</name>
<sequence length="197" mass="20870">MSNYYYNNHLITYPPGSIAPYIGGGTTTSGTNPGDPDGWVICDGQQRTVADGRFVNLAAILNTYMGVSTNTSNSITPPDLRGRFLRGCDSAATNVKATGGVSTITLDTNTLPAHGHGVWISDPGHVHAIRVYNDDNQDFTGAVNQQPPADSGPINSYWQTNSATTGITATPSNTGTATPSSFSVIPSYTTINYVMRY</sequence>
<dbReference type="Gene3D" id="3.90.1340.10">
    <property type="entry name" value="Phage tail collar domain"/>
    <property type="match status" value="1"/>
</dbReference>
<dbReference type="InterPro" id="IPR037053">
    <property type="entry name" value="Phage_tail_collar_dom_sf"/>
</dbReference>
<evidence type="ECO:0000313" key="2">
    <source>
        <dbReference type="EMBL" id="QHU16879.1"/>
    </source>
</evidence>
<accession>A0A6C0KGX1</accession>